<dbReference type="InterPro" id="IPR036291">
    <property type="entry name" value="NAD(P)-bd_dom_sf"/>
</dbReference>
<dbReference type="Pfam" id="PF07479">
    <property type="entry name" value="NAD_Gly3P_dh_C"/>
    <property type="match status" value="1"/>
</dbReference>
<evidence type="ECO:0000259" key="11">
    <source>
        <dbReference type="Pfam" id="PF01210"/>
    </source>
</evidence>
<keyword evidence="2 8" id="KW-0444">Lipid biosynthesis</keyword>
<evidence type="ECO:0000256" key="10">
    <source>
        <dbReference type="RuleBase" id="RU000439"/>
    </source>
</evidence>
<feature type="binding site" evidence="8">
    <location>
        <position position="106"/>
    </location>
    <ligand>
        <name>NADPH</name>
        <dbReference type="ChEBI" id="CHEBI:57783"/>
    </ligand>
</feature>
<dbReference type="PRINTS" id="PR00077">
    <property type="entry name" value="GPDHDRGNASE"/>
</dbReference>
<feature type="binding site" evidence="8">
    <location>
        <position position="246"/>
    </location>
    <ligand>
        <name>sn-glycerol 3-phosphate</name>
        <dbReference type="ChEBI" id="CHEBI:57597"/>
    </ligand>
</feature>
<dbReference type="SUPFAM" id="SSF48179">
    <property type="entry name" value="6-phosphogluconate dehydrogenase C-terminal domain-like"/>
    <property type="match status" value="1"/>
</dbReference>
<gene>
    <name evidence="8" type="primary">gpsA</name>
    <name evidence="13" type="ORF">WG616_01630</name>
</gene>
<evidence type="ECO:0000256" key="2">
    <source>
        <dbReference type="ARBA" id="ARBA00022516"/>
    </source>
</evidence>
<keyword evidence="4 8" id="KW-0520">NAD</keyword>
<dbReference type="Gene3D" id="3.40.50.720">
    <property type="entry name" value="NAD(P)-binding Rossmann-like Domain"/>
    <property type="match status" value="1"/>
</dbReference>
<keyword evidence="5 8" id="KW-0443">Lipid metabolism</keyword>
<evidence type="ECO:0000256" key="7">
    <source>
        <dbReference type="ARBA" id="ARBA00023264"/>
    </source>
</evidence>
<feature type="binding site" evidence="8">
    <location>
        <position position="257"/>
    </location>
    <ligand>
        <name>NADPH</name>
        <dbReference type="ChEBI" id="CHEBI:57783"/>
    </ligand>
</feature>
<sequence>MNNKITVIGSGSMGTACAKVLHNNGHNVVVYGIDDNELNDLKNGKNLKYFPETTKLPKFNVSNNLKEALDKTDYVLLAVPSKFMDKVFEDVLANVNSNIIFINVAKGFYPGTIVPLHSAIKEKTKDNPNVLGVVSLIGPSHAEEIVKDSITVVDAVDSDINKAKKVQELFSNSNFRVYTQTDEIGAEIGSIYKNVLAIASGILYGKNYGINTRAALITRGLVEMRKYAEYNHGKLETLFGLTGIGDLIVTAFSEFSRNFSFGTLYAKEGKKALETKMTVEGLTALKTIHENIIVKNIMELPITEGLYKVIYEDYDIDKMLKLLITRDLKSE</sequence>
<comment type="caution">
    <text evidence="8">Lacks conserved residue(s) required for the propagation of feature annotation.</text>
</comment>
<feature type="binding site" evidence="8">
    <location>
        <position position="142"/>
    </location>
    <ligand>
        <name>NADPH</name>
        <dbReference type="ChEBI" id="CHEBI:57783"/>
    </ligand>
</feature>
<dbReference type="RefSeq" id="WP_205498546.1">
    <property type="nucleotide sequence ID" value="NZ_CP148066.1"/>
</dbReference>
<dbReference type="PIRSF" id="PIRSF000114">
    <property type="entry name" value="Glycerol-3-P_dh"/>
    <property type="match status" value="1"/>
</dbReference>
<dbReference type="InterPro" id="IPR008927">
    <property type="entry name" value="6-PGluconate_DH-like_C_sf"/>
</dbReference>
<keyword evidence="8" id="KW-0963">Cytoplasm</keyword>
<evidence type="ECO:0000256" key="6">
    <source>
        <dbReference type="ARBA" id="ARBA00023209"/>
    </source>
</evidence>
<dbReference type="PROSITE" id="PS51257">
    <property type="entry name" value="PROKAR_LIPOPROTEIN"/>
    <property type="match status" value="1"/>
</dbReference>
<evidence type="ECO:0000256" key="1">
    <source>
        <dbReference type="ARBA" id="ARBA00011009"/>
    </source>
</evidence>
<dbReference type="Proteomes" id="UP001460679">
    <property type="component" value="Chromosome"/>
</dbReference>
<evidence type="ECO:0000256" key="5">
    <source>
        <dbReference type="ARBA" id="ARBA00023098"/>
    </source>
</evidence>
<feature type="binding site" evidence="8">
    <location>
        <position position="256"/>
    </location>
    <ligand>
        <name>sn-glycerol 3-phosphate</name>
        <dbReference type="ChEBI" id="CHEBI:57597"/>
    </ligand>
</feature>
<dbReference type="EMBL" id="CP148066">
    <property type="protein sequence ID" value="WXL28704.1"/>
    <property type="molecule type" value="Genomic_DNA"/>
</dbReference>
<evidence type="ECO:0000256" key="3">
    <source>
        <dbReference type="ARBA" id="ARBA00023002"/>
    </source>
</evidence>
<keyword evidence="6 8" id="KW-0594">Phospholipid biosynthesis</keyword>
<evidence type="ECO:0000256" key="9">
    <source>
        <dbReference type="RuleBase" id="RU000437"/>
    </source>
</evidence>
<keyword evidence="8" id="KW-0521">NADP</keyword>
<keyword evidence="3 8" id="KW-0560">Oxidoreductase</keyword>
<accession>A0ABZ2RUB0</accession>
<dbReference type="PANTHER" id="PTHR11728:SF1">
    <property type="entry name" value="GLYCEROL-3-PHOSPHATE DEHYDROGENASE [NAD(+)] 2, CHLOROPLASTIC"/>
    <property type="match status" value="1"/>
</dbReference>
<dbReference type="PANTHER" id="PTHR11728">
    <property type="entry name" value="GLYCEROL-3-PHOSPHATE DEHYDROGENASE"/>
    <property type="match status" value="1"/>
</dbReference>
<dbReference type="InterPro" id="IPR011128">
    <property type="entry name" value="G3P_DH_NAD-dep_N"/>
</dbReference>
<comment type="catalytic activity">
    <reaction evidence="8 10">
        <text>sn-glycerol 3-phosphate + NADP(+) = dihydroxyacetone phosphate + NADPH + H(+)</text>
        <dbReference type="Rhea" id="RHEA:11096"/>
        <dbReference type="ChEBI" id="CHEBI:15378"/>
        <dbReference type="ChEBI" id="CHEBI:57597"/>
        <dbReference type="ChEBI" id="CHEBI:57642"/>
        <dbReference type="ChEBI" id="CHEBI:57783"/>
        <dbReference type="ChEBI" id="CHEBI:58349"/>
        <dbReference type="EC" id="1.1.1.94"/>
    </reaction>
</comment>
<feature type="binding site" evidence="8">
    <location>
        <position position="12"/>
    </location>
    <ligand>
        <name>NADPH</name>
        <dbReference type="ChEBI" id="CHEBI:57783"/>
    </ligand>
</feature>
<evidence type="ECO:0000313" key="13">
    <source>
        <dbReference type="EMBL" id="WXL28704.1"/>
    </source>
</evidence>
<dbReference type="InterPro" id="IPR006109">
    <property type="entry name" value="G3P_DH_NAD-dep_C"/>
</dbReference>
<comment type="catalytic activity">
    <reaction evidence="8">
        <text>sn-glycerol 3-phosphate + NAD(+) = dihydroxyacetone phosphate + NADH + H(+)</text>
        <dbReference type="Rhea" id="RHEA:11092"/>
        <dbReference type="ChEBI" id="CHEBI:15378"/>
        <dbReference type="ChEBI" id="CHEBI:57540"/>
        <dbReference type="ChEBI" id="CHEBI:57597"/>
        <dbReference type="ChEBI" id="CHEBI:57642"/>
        <dbReference type="ChEBI" id="CHEBI:57945"/>
        <dbReference type="EC" id="1.1.1.94"/>
    </reaction>
</comment>
<feature type="binding site" evidence="8">
    <location>
        <position position="138"/>
    </location>
    <ligand>
        <name>sn-glycerol 3-phosphate</name>
        <dbReference type="ChEBI" id="CHEBI:57597"/>
    </ligand>
</feature>
<dbReference type="InterPro" id="IPR013328">
    <property type="entry name" value="6PGD_dom2"/>
</dbReference>
<keyword evidence="7 8" id="KW-1208">Phospholipid metabolism</keyword>
<name>A0ABZ2RUB0_9BACT</name>
<dbReference type="GO" id="GO:0047952">
    <property type="term" value="F:glycerol-3-phosphate dehydrogenase [NAD(P)+] activity"/>
    <property type="evidence" value="ECO:0007669"/>
    <property type="project" value="UniProtKB-EC"/>
</dbReference>
<feature type="active site" description="Proton acceptor" evidence="8">
    <location>
        <position position="193"/>
    </location>
</feature>
<feature type="binding site" evidence="8">
    <location>
        <position position="280"/>
    </location>
    <ligand>
        <name>NADPH</name>
        <dbReference type="ChEBI" id="CHEBI:57783"/>
    </ligand>
</feature>
<comment type="pathway">
    <text evidence="8">Membrane lipid metabolism; glycerophospholipid metabolism.</text>
</comment>
<dbReference type="EC" id="1.1.1.94" evidence="8"/>
<dbReference type="Pfam" id="PF01210">
    <property type="entry name" value="NAD_Gly3P_dh_N"/>
    <property type="match status" value="1"/>
</dbReference>
<reference evidence="13" key="1">
    <citation type="submission" date="2024-03" db="EMBL/GenBank/DDBJ databases">
        <title>Complete genome sequence of Mycoplasma gypis type strain B1/T1.</title>
        <authorList>
            <person name="Spergser J."/>
        </authorList>
    </citation>
    <scope>NUCLEOTIDE SEQUENCE [LARGE SCALE GENOMIC DNA]</scope>
    <source>
        <strain evidence="13">B1/T1</strain>
    </source>
</reference>
<dbReference type="PROSITE" id="PS00957">
    <property type="entry name" value="NAD_G3PDH"/>
    <property type="match status" value="1"/>
</dbReference>
<evidence type="ECO:0000256" key="4">
    <source>
        <dbReference type="ARBA" id="ARBA00023027"/>
    </source>
</evidence>
<dbReference type="NCBIfam" id="NF000940">
    <property type="entry name" value="PRK00094.1-2"/>
    <property type="match status" value="1"/>
</dbReference>
<feature type="binding site" evidence="8">
    <location>
        <position position="140"/>
    </location>
    <ligand>
        <name>sn-glycerol 3-phosphate</name>
        <dbReference type="ChEBI" id="CHEBI:57597"/>
    </ligand>
</feature>
<dbReference type="InterPro" id="IPR006168">
    <property type="entry name" value="G3P_DH_NAD-dep"/>
</dbReference>
<comment type="subcellular location">
    <subcellularLocation>
        <location evidence="8">Cytoplasm</location>
    </subcellularLocation>
</comment>
<evidence type="ECO:0000313" key="14">
    <source>
        <dbReference type="Proteomes" id="UP001460679"/>
    </source>
</evidence>
<proteinExistence type="inferred from homology"/>
<feature type="binding site" evidence="8">
    <location>
        <position position="257"/>
    </location>
    <ligand>
        <name>sn-glycerol 3-phosphate</name>
        <dbReference type="ChEBI" id="CHEBI:57597"/>
    </ligand>
</feature>
<feature type="binding site" evidence="8">
    <location>
        <position position="49"/>
    </location>
    <ligand>
        <name>NADPH</name>
        <dbReference type="ChEBI" id="CHEBI:57783"/>
    </ligand>
</feature>
<feature type="binding site" evidence="8">
    <location>
        <position position="193"/>
    </location>
    <ligand>
        <name>sn-glycerol 3-phosphate</name>
        <dbReference type="ChEBI" id="CHEBI:57597"/>
    </ligand>
</feature>
<dbReference type="NCBIfam" id="NF000942">
    <property type="entry name" value="PRK00094.1-4"/>
    <property type="match status" value="1"/>
</dbReference>
<dbReference type="HAMAP" id="MF_00394">
    <property type="entry name" value="NAD_Glyc3P_dehydrog"/>
    <property type="match status" value="1"/>
</dbReference>
<feature type="binding site" evidence="8">
    <location>
        <position position="258"/>
    </location>
    <ligand>
        <name>sn-glycerol 3-phosphate</name>
        <dbReference type="ChEBI" id="CHEBI:57597"/>
    </ligand>
</feature>
<keyword evidence="8" id="KW-0547">Nucleotide-binding</keyword>
<feature type="domain" description="Glycerol-3-phosphate dehydrogenase NAD-dependent N-terminal" evidence="11">
    <location>
        <begin position="4"/>
        <end position="153"/>
    </location>
</feature>
<comment type="similarity">
    <text evidence="1 8 9">Belongs to the NAD-dependent glycerol-3-phosphate dehydrogenase family.</text>
</comment>
<dbReference type="SUPFAM" id="SSF51735">
    <property type="entry name" value="NAD(P)-binding Rossmann-fold domains"/>
    <property type="match status" value="1"/>
</dbReference>
<feature type="binding site" evidence="8">
    <location>
        <position position="106"/>
    </location>
    <ligand>
        <name>sn-glycerol 3-phosphate</name>
        <dbReference type="ChEBI" id="CHEBI:57597"/>
    </ligand>
</feature>
<keyword evidence="14" id="KW-1185">Reference proteome</keyword>
<feature type="domain" description="Glycerol-3-phosphate dehydrogenase NAD-dependent C-terminal" evidence="12">
    <location>
        <begin position="182"/>
        <end position="320"/>
    </location>
</feature>
<evidence type="ECO:0000259" key="12">
    <source>
        <dbReference type="Pfam" id="PF07479"/>
    </source>
</evidence>
<dbReference type="Gene3D" id="1.10.1040.10">
    <property type="entry name" value="N-(1-d-carboxylethyl)-l-norvaline Dehydrogenase, domain 2"/>
    <property type="match status" value="1"/>
</dbReference>
<comment type="function">
    <text evidence="8">Catalyzes the reduction of the glycolytic intermediate dihydroxyacetone phosphate (DHAP) to sn-glycerol 3-phosphate (G3P), the key precursor for phospholipid synthesis.</text>
</comment>
<protein>
    <recommendedName>
        <fullName evidence="8">Glycerol-3-phosphate dehydrogenase [NAD(P)+]</fullName>
        <ecNumber evidence="8">1.1.1.94</ecNumber>
    </recommendedName>
    <alternativeName>
        <fullName evidence="8">NAD(P)(+)-dependent glycerol-3-phosphate dehydrogenase</fullName>
    </alternativeName>
    <alternativeName>
        <fullName evidence="8">NAD(P)H-dependent dihydroxyacetone-phosphate reductase</fullName>
    </alternativeName>
</protein>
<evidence type="ECO:0000256" key="8">
    <source>
        <dbReference type="HAMAP-Rule" id="MF_00394"/>
    </source>
</evidence>
<organism evidence="13 14">
    <name type="scientific">[Mycoplasma] gypis</name>
    <dbReference type="NCBI Taxonomy" id="92404"/>
    <lineage>
        <taxon>Bacteria</taxon>
        <taxon>Bacillati</taxon>
        <taxon>Mycoplasmatota</taxon>
        <taxon>Mycoplasmoidales</taxon>
        <taxon>Metamycoplasmataceae</taxon>
        <taxon>Metamycoplasma</taxon>
    </lineage>
</organism>